<name>A0AAW2BRR9_9ROSI</name>
<sequence>MRAELPSCTVPEAPTPTSVAFQSDQEVERQTVDIYSLGQFSPVNNVGREGDEEVDNVFSELLSICDKKGCNSQTG</sequence>
<reference evidence="2 3" key="1">
    <citation type="submission" date="2024-01" db="EMBL/GenBank/DDBJ databases">
        <title>A telomere-to-telomere, gap-free genome of sweet tea (Lithocarpus litseifolius).</title>
        <authorList>
            <person name="Zhou J."/>
        </authorList>
    </citation>
    <scope>NUCLEOTIDE SEQUENCE [LARGE SCALE GENOMIC DNA]</scope>
    <source>
        <strain evidence="2">Zhou-2022a</strain>
        <tissue evidence="2">Leaf</tissue>
    </source>
</reference>
<accession>A0AAW2BRR9</accession>
<protein>
    <submittedName>
        <fullName evidence="2">Uncharacterized protein</fullName>
    </submittedName>
</protein>
<keyword evidence="3" id="KW-1185">Reference proteome</keyword>
<feature type="region of interest" description="Disordered" evidence="1">
    <location>
        <begin position="1"/>
        <end position="23"/>
    </location>
</feature>
<dbReference type="AlphaFoldDB" id="A0AAW2BRR9"/>
<comment type="caution">
    <text evidence="2">The sequence shown here is derived from an EMBL/GenBank/DDBJ whole genome shotgun (WGS) entry which is preliminary data.</text>
</comment>
<dbReference type="EMBL" id="JAZDWU010000011">
    <property type="protein sequence ID" value="KAK9987469.1"/>
    <property type="molecule type" value="Genomic_DNA"/>
</dbReference>
<evidence type="ECO:0000313" key="3">
    <source>
        <dbReference type="Proteomes" id="UP001459277"/>
    </source>
</evidence>
<organism evidence="2 3">
    <name type="scientific">Lithocarpus litseifolius</name>
    <dbReference type="NCBI Taxonomy" id="425828"/>
    <lineage>
        <taxon>Eukaryota</taxon>
        <taxon>Viridiplantae</taxon>
        <taxon>Streptophyta</taxon>
        <taxon>Embryophyta</taxon>
        <taxon>Tracheophyta</taxon>
        <taxon>Spermatophyta</taxon>
        <taxon>Magnoliopsida</taxon>
        <taxon>eudicotyledons</taxon>
        <taxon>Gunneridae</taxon>
        <taxon>Pentapetalae</taxon>
        <taxon>rosids</taxon>
        <taxon>fabids</taxon>
        <taxon>Fagales</taxon>
        <taxon>Fagaceae</taxon>
        <taxon>Lithocarpus</taxon>
    </lineage>
</organism>
<evidence type="ECO:0000313" key="2">
    <source>
        <dbReference type="EMBL" id="KAK9987469.1"/>
    </source>
</evidence>
<evidence type="ECO:0000256" key="1">
    <source>
        <dbReference type="SAM" id="MobiDB-lite"/>
    </source>
</evidence>
<gene>
    <name evidence="2" type="ORF">SO802_032420</name>
</gene>
<proteinExistence type="predicted"/>
<dbReference type="Proteomes" id="UP001459277">
    <property type="component" value="Unassembled WGS sequence"/>
</dbReference>